<keyword evidence="3" id="KW-1185">Reference proteome</keyword>
<sequence length="267" mass="29644">MDLNPADDVFLQDDAGLTIAQHALRCNQAFQACMAAPQITYDPTIMEDQMARFTLWAANMDVFGPPNVSFDYRLRYSPVVVEILHQLLDVILNTLVFFSQLFLLSNAVRRSAKIARADKIAGYKADEKTNNAIEELRLYTACYIRFRFPHAPEALCSVLVEANALRLRRLCYQRAHRKRVALSAQRPPPAAVVKVQLPKAVPRVPAVHFASRTPPKLGAFHGKPTPPSVPPAPTTHATTAQQTAVRAFYNGTKTEAPRAKSVAVNNK</sequence>
<dbReference type="RefSeq" id="XP_018701171.1">
    <property type="nucleotide sequence ID" value="XM_018851685.1"/>
</dbReference>
<gene>
    <name evidence="2" type="ORF">ISF_08082</name>
</gene>
<protein>
    <submittedName>
        <fullName evidence="2">Uncharacterized protein</fullName>
    </submittedName>
</protein>
<dbReference type="STRING" id="1081104.A0A167N5S9"/>
<dbReference type="AlphaFoldDB" id="A0A167N5S9"/>
<organism evidence="2 3">
    <name type="scientific">Cordyceps fumosorosea (strain ARSEF 2679)</name>
    <name type="common">Isaria fumosorosea</name>
    <dbReference type="NCBI Taxonomy" id="1081104"/>
    <lineage>
        <taxon>Eukaryota</taxon>
        <taxon>Fungi</taxon>
        <taxon>Dikarya</taxon>
        <taxon>Ascomycota</taxon>
        <taxon>Pezizomycotina</taxon>
        <taxon>Sordariomycetes</taxon>
        <taxon>Hypocreomycetidae</taxon>
        <taxon>Hypocreales</taxon>
        <taxon>Cordycipitaceae</taxon>
        <taxon>Cordyceps</taxon>
    </lineage>
</organism>
<dbReference type="Proteomes" id="UP000076744">
    <property type="component" value="Unassembled WGS sequence"/>
</dbReference>
<proteinExistence type="predicted"/>
<dbReference type="OrthoDB" id="4870353at2759"/>
<evidence type="ECO:0000256" key="1">
    <source>
        <dbReference type="SAM" id="MobiDB-lite"/>
    </source>
</evidence>
<dbReference type="GeneID" id="30024374"/>
<dbReference type="EMBL" id="AZHB01000026">
    <property type="protein sequence ID" value="OAA55161.1"/>
    <property type="molecule type" value="Genomic_DNA"/>
</dbReference>
<reference evidence="2 3" key="1">
    <citation type="journal article" date="2016" name="Genome Biol. Evol.">
        <title>Divergent and convergent evolution of fungal pathogenicity.</title>
        <authorList>
            <person name="Shang Y."/>
            <person name="Xiao G."/>
            <person name="Zheng P."/>
            <person name="Cen K."/>
            <person name="Zhan S."/>
            <person name="Wang C."/>
        </authorList>
    </citation>
    <scope>NUCLEOTIDE SEQUENCE [LARGE SCALE GENOMIC DNA]</scope>
    <source>
        <strain evidence="2 3">ARSEF 2679</strain>
    </source>
</reference>
<feature type="region of interest" description="Disordered" evidence="1">
    <location>
        <begin position="213"/>
        <end position="241"/>
    </location>
</feature>
<feature type="compositionally biased region" description="Pro residues" evidence="1">
    <location>
        <begin position="224"/>
        <end position="233"/>
    </location>
</feature>
<evidence type="ECO:0000313" key="3">
    <source>
        <dbReference type="Proteomes" id="UP000076744"/>
    </source>
</evidence>
<comment type="caution">
    <text evidence="2">The sequence shown here is derived from an EMBL/GenBank/DDBJ whole genome shotgun (WGS) entry which is preliminary data.</text>
</comment>
<name>A0A167N5S9_CORFA</name>
<accession>A0A167N5S9</accession>
<evidence type="ECO:0000313" key="2">
    <source>
        <dbReference type="EMBL" id="OAA55161.1"/>
    </source>
</evidence>